<evidence type="ECO:0000313" key="1">
    <source>
        <dbReference type="EMBL" id="KLT71849.1"/>
    </source>
</evidence>
<sequence length="77" mass="8829">YDVYVSYPPNIDLNKINSCIRDNLSDSETEELIKGLAEKMQVIIAEWCTRDEWDNAQQSLSYLGSDVITSQSLELQQ</sequence>
<name>A0A0J0YNX2_9NEIS</name>
<reference evidence="1 2" key="1">
    <citation type="submission" date="2014-11" db="EMBL/GenBank/DDBJ databases">
        <title>Genome of a novel goose pathogen.</title>
        <authorList>
            <person name="Hansen C.M."/>
            <person name="Hueffer K."/>
            <person name="Choi S.C."/>
        </authorList>
    </citation>
    <scope>NUCLEOTIDE SEQUENCE [LARGE SCALE GENOMIC DNA]</scope>
    <source>
        <strain evidence="1 2">KH1503</strain>
    </source>
</reference>
<gene>
    <name evidence="1" type="ORF">PL75_11440</name>
</gene>
<protein>
    <submittedName>
        <fullName evidence="1">Uncharacterized protein</fullName>
    </submittedName>
</protein>
<evidence type="ECO:0000313" key="2">
    <source>
        <dbReference type="Proteomes" id="UP000036027"/>
    </source>
</evidence>
<keyword evidence="2" id="KW-1185">Reference proteome</keyword>
<feature type="non-terminal residue" evidence="1">
    <location>
        <position position="1"/>
    </location>
</feature>
<comment type="caution">
    <text evidence="1">The sequence shown here is derived from an EMBL/GenBank/DDBJ whole genome shotgun (WGS) entry which is preliminary data.</text>
</comment>
<dbReference type="Proteomes" id="UP000036027">
    <property type="component" value="Unassembled WGS sequence"/>
</dbReference>
<organism evidence="1 2">
    <name type="scientific">Neisseria arctica</name>
    <dbReference type="NCBI Taxonomy" id="1470200"/>
    <lineage>
        <taxon>Bacteria</taxon>
        <taxon>Pseudomonadati</taxon>
        <taxon>Pseudomonadota</taxon>
        <taxon>Betaproteobacteria</taxon>
        <taxon>Neisseriales</taxon>
        <taxon>Neisseriaceae</taxon>
        <taxon>Neisseria</taxon>
    </lineage>
</organism>
<dbReference type="EMBL" id="JTDO01000206">
    <property type="protein sequence ID" value="KLT71849.1"/>
    <property type="molecule type" value="Genomic_DNA"/>
</dbReference>
<proteinExistence type="predicted"/>
<feature type="non-terminal residue" evidence="1">
    <location>
        <position position="77"/>
    </location>
</feature>
<dbReference type="AlphaFoldDB" id="A0A0J0YNX2"/>
<accession>A0A0J0YNX2</accession>